<dbReference type="InterPro" id="IPR012337">
    <property type="entry name" value="RNaseH-like_sf"/>
</dbReference>
<dbReference type="InterPro" id="IPR021109">
    <property type="entry name" value="Peptidase_aspartic_dom_sf"/>
</dbReference>
<accession>A0A8J6HKQ1</accession>
<dbReference type="PANTHER" id="PTHR37984">
    <property type="entry name" value="PROTEIN CBG26694"/>
    <property type="match status" value="1"/>
</dbReference>
<dbReference type="Gene3D" id="3.30.420.10">
    <property type="entry name" value="Ribonuclease H-like superfamily/Ribonuclease H"/>
    <property type="match status" value="1"/>
</dbReference>
<dbReference type="Pfam" id="PF17917">
    <property type="entry name" value="RT_RNaseH"/>
    <property type="match status" value="1"/>
</dbReference>
<dbReference type="InterPro" id="IPR050951">
    <property type="entry name" value="Retrovirus_Pol_polyprotein"/>
</dbReference>
<dbReference type="GO" id="GO:0003964">
    <property type="term" value="F:RNA-directed DNA polymerase activity"/>
    <property type="evidence" value="ECO:0007669"/>
    <property type="project" value="UniProtKB-KW"/>
</dbReference>
<evidence type="ECO:0000256" key="2">
    <source>
        <dbReference type="ARBA" id="ARBA00022679"/>
    </source>
</evidence>
<proteinExistence type="predicted"/>
<dbReference type="EC" id="2.7.7.49" evidence="1"/>
<dbReference type="Gene3D" id="3.30.70.270">
    <property type="match status" value="2"/>
</dbReference>
<evidence type="ECO:0000256" key="8">
    <source>
        <dbReference type="SAM" id="MobiDB-lite"/>
    </source>
</evidence>
<dbReference type="GO" id="GO:0003676">
    <property type="term" value="F:nucleic acid binding"/>
    <property type="evidence" value="ECO:0007669"/>
    <property type="project" value="InterPro"/>
</dbReference>
<protein>
    <recommendedName>
        <fullName evidence="1">RNA-directed DNA polymerase</fullName>
        <ecNumber evidence="1">2.7.7.49</ecNumber>
    </recommendedName>
</protein>
<feature type="domain" description="Reverse transcriptase" evidence="9">
    <location>
        <begin position="458"/>
        <end position="638"/>
    </location>
</feature>
<reference evidence="11" key="1">
    <citation type="journal article" date="2020" name="J Insects Food Feed">
        <title>The yellow mealworm (Tenebrio molitor) genome: a resource for the emerging insects as food and feed industry.</title>
        <authorList>
            <person name="Eriksson T."/>
            <person name="Andere A."/>
            <person name="Kelstrup H."/>
            <person name="Emery V."/>
            <person name="Picard C."/>
        </authorList>
    </citation>
    <scope>NUCLEOTIDE SEQUENCE</scope>
    <source>
        <strain evidence="11">Stoneville</strain>
        <tissue evidence="11">Whole head</tissue>
    </source>
</reference>
<keyword evidence="12" id="KW-1185">Reference proteome</keyword>
<dbReference type="SUPFAM" id="SSF50630">
    <property type="entry name" value="Acid proteases"/>
    <property type="match status" value="1"/>
</dbReference>
<dbReference type="InterPro" id="IPR036397">
    <property type="entry name" value="RNaseH_sf"/>
</dbReference>
<dbReference type="Gene3D" id="2.30.30.850">
    <property type="match status" value="1"/>
</dbReference>
<dbReference type="GO" id="GO:0042575">
    <property type="term" value="C:DNA polymerase complex"/>
    <property type="evidence" value="ECO:0007669"/>
    <property type="project" value="UniProtKB-ARBA"/>
</dbReference>
<dbReference type="Gene3D" id="2.40.70.10">
    <property type="entry name" value="Acid Proteases"/>
    <property type="match status" value="1"/>
</dbReference>
<comment type="caution">
    <text evidence="11">The sequence shown here is derived from an EMBL/GenBank/DDBJ whole genome shotgun (WGS) entry which is preliminary data.</text>
</comment>
<keyword evidence="6" id="KW-0378">Hydrolase</keyword>
<gene>
    <name evidence="11" type="ORF">GEV33_006704</name>
</gene>
<dbReference type="Gene3D" id="3.10.20.370">
    <property type="match status" value="1"/>
</dbReference>
<dbReference type="GO" id="GO:0004519">
    <property type="term" value="F:endonuclease activity"/>
    <property type="evidence" value="ECO:0007669"/>
    <property type="project" value="UniProtKB-KW"/>
</dbReference>
<organism evidence="11 12">
    <name type="scientific">Tenebrio molitor</name>
    <name type="common">Yellow mealworm beetle</name>
    <dbReference type="NCBI Taxonomy" id="7067"/>
    <lineage>
        <taxon>Eukaryota</taxon>
        <taxon>Metazoa</taxon>
        <taxon>Ecdysozoa</taxon>
        <taxon>Arthropoda</taxon>
        <taxon>Hexapoda</taxon>
        <taxon>Insecta</taxon>
        <taxon>Pterygota</taxon>
        <taxon>Neoptera</taxon>
        <taxon>Endopterygota</taxon>
        <taxon>Coleoptera</taxon>
        <taxon>Polyphaga</taxon>
        <taxon>Cucujiformia</taxon>
        <taxon>Tenebrionidae</taxon>
        <taxon>Tenebrio</taxon>
    </lineage>
</organism>
<evidence type="ECO:0000256" key="4">
    <source>
        <dbReference type="ARBA" id="ARBA00022722"/>
    </source>
</evidence>
<evidence type="ECO:0000256" key="1">
    <source>
        <dbReference type="ARBA" id="ARBA00012493"/>
    </source>
</evidence>
<dbReference type="Pfam" id="PF00078">
    <property type="entry name" value="RVT_1"/>
    <property type="match status" value="1"/>
</dbReference>
<dbReference type="Gene3D" id="3.10.10.10">
    <property type="entry name" value="HIV Type 1 Reverse Transcriptase, subunit A, domain 1"/>
    <property type="match status" value="1"/>
</dbReference>
<dbReference type="InterPro" id="IPR001584">
    <property type="entry name" value="Integrase_cat-core"/>
</dbReference>
<keyword evidence="5" id="KW-0255">Endonuclease</keyword>
<dbReference type="CDD" id="cd09274">
    <property type="entry name" value="RNase_HI_RT_Ty3"/>
    <property type="match status" value="1"/>
</dbReference>
<dbReference type="FunFam" id="3.30.70.270:FF:000020">
    <property type="entry name" value="Transposon Tf2-6 polyprotein-like Protein"/>
    <property type="match status" value="1"/>
</dbReference>
<dbReference type="Pfam" id="PF13650">
    <property type="entry name" value="Asp_protease_2"/>
    <property type="match status" value="1"/>
</dbReference>
<name>A0A8J6HKQ1_TENMO</name>
<sequence>MPIIGVTTRARSRMMPSTTVEDEVVVQQPLPITERAASPAPVQQLAVTADNILAGPSSCSEAMQTDTASVTSVIPTVVLRGEEYLPTFSGDPDEDPEMFIAEIREFFAAPQNASLPERVKARLAHRQLRGRAAKANLFFLTRDRTISDLEGRLLEEFGAKANFAELYEEFKRGTLGWEEPVEVFFARKTALYRRLFPDAPEARLVKELINQMPRPTLAGQCPQRVVDLKRAAKEVLPYIRPTRKPENWRRTDGKSPSRIQVRIGQRTFNAILDSGATSNFVSGRLFQPGRLSKQTLDLASQRATIEASGSLNSSLHVGDQTYEDVTFLVVDELRDDVILGLQWLRDSRAAMDFTLGCVHHGVTGRHTTYWNRERPFSANTDVPETVIPSHGFPPSCAREFRDIVREFASVLNEQGATATVRVVTHVIRLIKDEPFRIRPYHLSEDKKRALYECVGEMLATGVIERSDSDYCSPVVLVKKKDGTVRFCTDYRRLNLLTKDEAAPLPRIQEVLRDFGTATVYSSLDLKSGYWQIPMDQASKRLTAFATPDGATYQYRVMPFGLKNAPATFQKLMARVLTGLLGRCVHVYLDDIIIYSRSHEEHVAHLRQVFERLREYGLRCAIAKCRFGVQELPYLGHVIGSECNRPQERHLQQIQDAPTPRTKKQLQSFLGLANWVREYVPRFAETAAPLTDLLHKGKPFKWTPAIQEAFHQLKTAMNKPLVLHRPNPELDSILQTDASGVGIAAVLFQDHQGTRRIISYASARLNEAQRRYHINEQECLAIVWAVKKYRPYLEEGHFSLRTDNKALLWLNTAKESSAKLTRWALLLQEFSFTVQHCPGKQNELPDLLSRQPDEDAVHAEAEDDERMLAPRTCRLPTEVINTIDVPTLVDEVKAAQLADPDFPETLQRLARVRREGARERGERFFAEVYFVEGEHLFKRDGQKKLLWVPEAARPRVLHEFHDSPEAGHPGQEETYRSLSKFYAWPTAQRDVRAHVRDCLICATTKRGPPQAAAPLRSHNPQQPWQTIALDYMGPYEATPDGNRYLLVVTDLFSRWVEAFPVKAATARVTTTILEKEVFSRWGYPRAVITDNGSQFRSGVFRRACHRWQVKHWPTANYHPRSNPTERRNQEIKKILRIARQMFPNQPWDRRLVKGLFNLRRRRNAATGQTPSHLLLGFDLRGPGEWEWDDGPVQEPTSERHQRARNQQRRYQERYVQPGPSITQLQPGDLVLVRHHTRRGLEPKWVGPVRVIADAHGNCYWVERGAYAIREHINHLRLAPGQTTPDDDTPREPDEAGNEEGAQEPTTVGRVLPDQPFPEQQELHKHRRRQFVRRRTRQSRQPMPRSYRPQPEPILMANRSESEADHSVSDLPGDTESEDAQEQERALR</sequence>
<evidence type="ECO:0000256" key="7">
    <source>
        <dbReference type="ARBA" id="ARBA00022918"/>
    </source>
</evidence>
<dbReference type="Gene3D" id="1.10.340.70">
    <property type="match status" value="1"/>
</dbReference>
<feature type="region of interest" description="Disordered" evidence="8">
    <location>
        <begin position="1276"/>
        <end position="1386"/>
    </location>
</feature>
<dbReference type="InterPro" id="IPR041373">
    <property type="entry name" value="RT_RNaseH"/>
</dbReference>
<keyword evidence="7" id="KW-0695">RNA-directed DNA polymerase</keyword>
<dbReference type="PROSITE" id="PS50878">
    <property type="entry name" value="RT_POL"/>
    <property type="match status" value="1"/>
</dbReference>
<dbReference type="PROSITE" id="PS50994">
    <property type="entry name" value="INTEGRASE"/>
    <property type="match status" value="1"/>
</dbReference>
<dbReference type="SUPFAM" id="SSF53098">
    <property type="entry name" value="Ribonuclease H-like"/>
    <property type="match status" value="1"/>
</dbReference>
<dbReference type="GO" id="GO:0016787">
    <property type="term" value="F:hydrolase activity"/>
    <property type="evidence" value="ECO:0007669"/>
    <property type="project" value="UniProtKB-KW"/>
</dbReference>
<dbReference type="InterPro" id="IPR043502">
    <property type="entry name" value="DNA/RNA_pol_sf"/>
</dbReference>
<evidence type="ECO:0000313" key="11">
    <source>
        <dbReference type="EMBL" id="KAH0816087.1"/>
    </source>
</evidence>
<feature type="domain" description="Integrase catalytic" evidence="10">
    <location>
        <begin position="1018"/>
        <end position="1177"/>
    </location>
</feature>
<evidence type="ECO:0000256" key="6">
    <source>
        <dbReference type="ARBA" id="ARBA00022801"/>
    </source>
</evidence>
<keyword evidence="4" id="KW-0540">Nuclease</keyword>
<dbReference type="CDD" id="cd00303">
    <property type="entry name" value="retropepsin_like"/>
    <property type="match status" value="1"/>
</dbReference>
<dbReference type="SUPFAM" id="SSF56672">
    <property type="entry name" value="DNA/RNA polymerases"/>
    <property type="match status" value="1"/>
</dbReference>
<dbReference type="Pfam" id="PF00665">
    <property type="entry name" value="rve"/>
    <property type="match status" value="1"/>
</dbReference>
<evidence type="ECO:0000259" key="9">
    <source>
        <dbReference type="PROSITE" id="PS50878"/>
    </source>
</evidence>
<feature type="region of interest" description="Disordered" evidence="8">
    <location>
        <begin position="1185"/>
        <end position="1210"/>
    </location>
</feature>
<evidence type="ECO:0000256" key="3">
    <source>
        <dbReference type="ARBA" id="ARBA00022695"/>
    </source>
</evidence>
<keyword evidence="3" id="KW-0548">Nucleotidyltransferase</keyword>
<evidence type="ECO:0000256" key="5">
    <source>
        <dbReference type="ARBA" id="ARBA00022759"/>
    </source>
</evidence>
<evidence type="ECO:0000259" key="10">
    <source>
        <dbReference type="PROSITE" id="PS50994"/>
    </source>
</evidence>
<keyword evidence="2" id="KW-0808">Transferase</keyword>
<feature type="compositionally biased region" description="Basic residues" evidence="8">
    <location>
        <begin position="1322"/>
        <end position="1336"/>
    </location>
</feature>
<dbReference type="CDD" id="cd01647">
    <property type="entry name" value="RT_LTR"/>
    <property type="match status" value="1"/>
</dbReference>
<dbReference type="Proteomes" id="UP000719412">
    <property type="component" value="Unassembled WGS sequence"/>
</dbReference>
<reference evidence="11" key="2">
    <citation type="submission" date="2021-08" db="EMBL/GenBank/DDBJ databases">
        <authorList>
            <person name="Eriksson T."/>
        </authorList>
    </citation>
    <scope>NUCLEOTIDE SEQUENCE</scope>
    <source>
        <strain evidence="11">Stoneville</strain>
        <tissue evidence="11">Whole head</tissue>
    </source>
</reference>
<dbReference type="InterPro" id="IPR041588">
    <property type="entry name" value="Integrase_H2C2"/>
</dbReference>
<dbReference type="FunFam" id="3.10.20.370:FF:000001">
    <property type="entry name" value="Retrovirus-related Pol polyprotein from transposon 17.6-like protein"/>
    <property type="match status" value="1"/>
</dbReference>
<dbReference type="EMBL" id="JABDTM020022106">
    <property type="protein sequence ID" value="KAH0816087.1"/>
    <property type="molecule type" value="Genomic_DNA"/>
</dbReference>
<dbReference type="InterPro" id="IPR043128">
    <property type="entry name" value="Rev_trsase/Diguanyl_cyclase"/>
</dbReference>
<evidence type="ECO:0000313" key="12">
    <source>
        <dbReference type="Proteomes" id="UP000719412"/>
    </source>
</evidence>
<dbReference type="PANTHER" id="PTHR37984:SF5">
    <property type="entry name" value="PROTEIN NYNRIN-LIKE"/>
    <property type="match status" value="1"/>
</dbReference>
<dbReference type="InterPro" id="IPR000477">
    <property type="entry name" value="RT_dom"/>
</dbReference>
<dbReference type="Pfam" id="PF17921">
    <property type="entry name" value="Integrase_H2C2"/>
    <property type="match status" value="1"/>
</dbReference>
<dbReference type="GO" id="GO:0015074">
    <property type="term" value="P:DNA integration"/>
    <property type="evidence" value="ECO:0007669"/>
    <property type="project" value="InterPro"/>
</dbReference>